<evidence type="ECO:0000313" key="1">
    <source>
        <dbReference type="EMBL" id="KAH7655646.1"/>
    </source>
</evidence>
<dbReference type="Proteomes" id="UP000827976">
    <property type="component" value="Chromosome 18"/>
</dbReference>
<accession>A0ACB7U5V3</accession>
<comment type="caution">
    <text evidence="1">The sequence shown here is derived from an EMBL/GenBank/DDBJ whole genome shotgun (WGS) entry which is preliminary data.</text>
</comment>
<name>A0ACB7U5V3_DIOAL</name>
<evidence type="ECO:0000313" key="2">
    <source>
        <dbReference type="Proteomes" id="UP000827976"/>
    </source>
</evidence>
<organism evidence="1 2">
    <name type="scientific">Dioscorea alata</name>
    <name type="common">Purple yam</name>
    <dbReference type="NCBI Taxonomy" id="55571"/>
    <lineage>
        <taxon>Eukaryota</taxon>
        <taxon>Viridiplantae</taxon>
        <taxon>Streptophyta</taxon>
        <taxon>Embryophyta</taxon>
        <taxon>Tracheophyta</taxon>
        <taxon>Spermatophyta</taxon>
        <taxon>Magnoliopsida</taxon>
        <taxon>Liliopsida</taxon>
        <taxon>Dioscoreales</taxon>
        <taxon>Dioscoreaceae</taxon>
        <taxon>Dioscorea</taxon>
    </lineage>
</organism>
<keyword evidence="2" id="KW-1185">Reference proteome</keyword>
<dbReference type="EMBL" id="CM037028">
    <property type="protein sequence ID" value="KAH7655646.1"/>
    <property type="molecule type" value="Genomic_DNA"/>
</dbReference>
<gene>
    <name evidence="1" type="ORF">IHE45_18G025600</name>
</gene>
<protein>
    <submittedName>
        <fullName evidence="1">Uncharacterized protein</fullName>
    </submittedName>
</protein>
<reference evidence="2" key="1">
    <citation type="journal article" date="2022" name="Nat. Commun.">
        <title>Chromosome evolution and the genetic basis of agronomically important traits in greater yam.</title>
        <authorList>
            <person name="Bredeson J.V."/>
            <person name="Lyons J.B."/>
            <person name="Oniyinde I.O."/>
            <person name="Okereke N.R."/>
            <person name="Kolade O."/>
            <person name="Nnabue I."/>
            <person name="Nwadili C.O."/>
            <person name="Hribova E."/>
            <person name="Parker M."/>
            <person name="Nwogha J."/>
            <person name="Shu S."/>
            <person name="Carlson J."/>
            <person name="Kariba R."/>
            <person name="Muthemba S."/>
            <person name="Knop K."/>
            <person name="Barton G.J."/>
            <person name="Sherwood A.V."/>
            <person name="Lopez-Montes A."/>
            <person name="Asiedu R."/>
            <person name="Jamnadass R."/>
            <person name="Muchugi A."/>
            <person name="Goodstein D."/>
            <person name="Egesi C.N."/>
            <person name="Featherston J."/>
            <person name="Asfaw A."/>
            <person name="Simpson G.G."/>
            <person name="Dolezel J."/>
            <person name="Hendre P.S."/>
            <person name="Van Deynze A."/>
            <person name="Kumar P.L."/>
            <person name="Obidiegwu J.E."/>
            <person name="Bhattacharjee R."/>
            <person name="Rokhsar D.S."/>
        </authorList>
    </citation>
    <scope>NUCLEOTIDE SEQUENCE [LARGE SCALE GENOMIC DNA]</scope>
    <source>
        <strain evidence="2">cv. TDa95/00328</strain>
    </source>
</reference>
<proteinExistence type="predicted"/>
<sequence>MYRSPVSLGTEILQSFSQLQASFLDDTRNEPLHLHIQ</sequence>